<evidence type="ECO:0000256" key="1">
    <source>
        <dbReference type="ARBA" id="ARBA00009921"/>
    </source>
</evidence>
<dbReference type="GO" id="GO:0000175">
    <property type="term" value="F:3'-5'-RNA exonuclease activity"/>
    <property type="evidence" value="ECO:0007669"/>
    <property type="project" value="InterPro"/>
</dbReference>
<dbReference type="Gene3D" id="3.30.420.10">
    <property type="entry name" value="Ribonuclease H-like superfamily/Ribonuclease H"/>
    <property type="match status" value="1"/>
</dbReference>
<feature type="compositionally biased region" description="Polar residues" evidence="5">
    <location>
        <begin position="234"/>
        <end position="253"/>
    </location>
</feature>
<dbReference type="PANTHER" id="PTHR11046:SF0">
    <property type="entry name" value="OLIGORIBONUCLEASE, MITOCHONDRIAL"/>
    <property type="match status" value="1"/>
</dbReference>
<evidence type="ECO:0000256" key="3">
    <source>
        <dbReference type="ARBA" id="ARBA00022801"/>
    </source>
</evidence>
<feature type="domain" description="Exonuclease" evidence="6">
    <location>
        <begin position="52"/>
        <end position="227"/>
    </location>
</feature>
<dbReference type="InterPro" id="IPR013520">
    <property type="entry name" value="Ribonucl_H"/>
</dbReference>
<evidence type="ECO:0000256" key="2">
    <source>
        <dbReference type="ARBA" id="ARBA00022722"/>
    </source>
</evidence>
<dbReference type="OrthoDB" id="270189at2759"/>
<keyword evidence="4" id="KW-0269">Exonuclease</keyword>
<dbReference type="EMBL" id="JADNYJ010000004">
    <property type="protein sequence ID" value="KAF8911469.1"/>
    <property type="molecule type" value="Genomic_DNA"/>
</dbReference>
<dbReference type="SUPFAM" id="SSF53098">
    <property type="entry name" value="Ribonuclease H-like"/>
    <property type="match status" value="1"/>
</dbReference>
<evidence type="ECO:0000256" key="4">
    <source>
        <dbReference type="ARBA" id="ARBA00022839"/>
    </source>
</evidence>
<evidence type="ECO:0000313" key="8">
    <source>
        <dbReference type="Proteomes" id="UP000724874"/>
    </source>
</evidence>
<dbReference type="GO" id="GO:0003676">
    <property type="term" value="F:nucleic acid binding"/>
    <property type="evidence" value="ECO:0007669"/>
    <property type="project" value="InterPro"/>
</dbReference>
<dbReference type="SMART" id="SM00479">
    <property type="entry name" value="EXOIII"/>
    <property type="match status" value="1"/>
</dbReference>
<name>A0A9P5NZ32_GYMJU</name>
<feature type="region of interest" description="Disordered" evidence="5">
    <location>
        <begin position="228"/>
        <end position="253"/>
    </location>
</feature>
<proteinExistence type="inferred from homology"/>
<evidence type="ECO:0000259" key="6">
    <source>
        <dbReference type="SMART" id="SM00479"/>
    </source>
</evidence>
<keyword evidence="2" id="KW-0540">Nuclease</keyword>
<evidence type="ECO:0000313" key="7">
    <source>
        <dbReference type="EMBL" id="KAF8911469.1"/>
    </source>
</evidence>
<dbReference type="InterPro" id="IPR012337">
    <property type="entry name" value="RNaseH-like_sf"/>
</dbReference>
<accession>A0A9P5NZ32</accession>
<sequence length="253" mass="29173">MLGYIGLRRLCTRLPAHLHPLQVPPIHWLRQRPTVRTVMTTVPATLDFNAGPLVWIDCEMTGLDHKNDKIIEIAILITNGNLDLVDEGIEYIIHVDKEHLDGMGEWCTEQHRRSGLTKACMDSPHKLEFVSKQVLDYIKKWIPNEKTGVLAGSSVHVDKMFLHEQMPEVVDWLHYRIVDVSTVKEISRRWYLNKGAAPQNPEISHRALDDIKASIRELQWYRQNIFVPPKNNRRQSPSPTRQKSRRNSGSATP</sequence>
<dbReference type="GO" id="GO:0005739">
    <property type="term" value="C:mitochondrion"/>
    <property type="evidence" value="ECO:0007669"/>
    <property type="project" value="TreeGrafter"/>
</dbReference>
<dbReference type="AlphaFoldDB" id="A0A9P5NZ32"/>
<gene>
    <name evidence="7" type="ORF">CPB84DRAFT_917121</name>
</gene>
<keyword evidence="8" id="KW-1185">Reference proteome</keyword>
<comment type="caution">
    <text evidence="7">The sequence shown here is derived from an EMBL/GenBank/DDBJ whole genome shotgun (WGS) entry which is preliminary data.</text>
</comment>
<evidence type="ECO:0000256" key="5">
    <source>
        <dbReference type="SAM" id="MobiDB-lite"/>
    </source>
</evidence>
<reference evidence="7" key="1">
    <citation type="submission" date="2020-11" db="EMBL/GenBank/DDBJ databases">
        <authorList>
            <consortium name="DOE Joint Genome Institute"/>
            <person name="Ahrendt S."/>
            <person name="Riley R."/>
            <person name="Andreopoulos W."/>
            <person name="LaButti K."/>
            <person name="Pangilinan J."/>
            <person name="Ruiz-duenas F.J."/>
            <person name="Barrasa J.M."/>
            <person name="Sanchez-Garcia M."/>
            <person name="Camarero S."/>
            <person name="Miyauchi S."/>
            <person name="Serrano A."/>
            <person name="Linde D."/>
            <person name="Babiker R."/>
            <person name="Drula E."/>
            <person name="Ayuso-Fernandez I."/>
            <person name="Pacheco R."/>
            <person name="Padilla G."/>
            <person name="Ferreira P."/>
            <person name="Barriuso J."/>
            <person name="Kellner H."/>
            <person name="Castanera R."/>
            <person name="Alfaro M."/>
            <person name="Ramirez L."/>
            <person name="Pisabarro A.G."/>
            <person name="Kuo A."/>
            <person name="Tritt A."/>
            <person name="Lipzen A."/>
            <person name="He G."/>
            <person name="Yan M."/>
            <person name="Ng V."/>
            <person name="Cullen D."/>
            <person name="Martin F."/>
            <person name="Rosso M.-N."/>
            <person name="Henrissat B."/>
            <person name="Hibbett D."/>
            <person name="Martinez A.T."/>
            <person name="Grigoriev I.V."/>
        </authorList>
    </citation>
    <scope>NUCLEOTIDE SEQUENCE</scope>
    <source>
        <strain evidence="7">AH 44721</strain>
    </source>
</reference>
<dbReference type="Proteomes" id="UP000724874">
    <property type="component" value="Unassembled WGS sequence"/>
</dbReference>
<dbReference type="Pfam" id="PF00929">
    <property type="entry name" value="RNase_T"/>
    <property type="match status" value="1"/>
</dbReference>
<keyword evidence="3" id="KW-0378">Hydrolase</keyword>
<organism evidence="7 8">
    <name type="scientific">Gymnopilus junonius</name>
    <name type="common">Spectacular rustgill mushroom</name>
    <name type="synonym">Gymnopilus spectabilis subsp. junonius</name>
    <dbReference type="NCBI Taxonomy" id="109634"/>
    <lineage>
        <taxon>Eukaryota</taxon>
        <taxon>Fungi</taxon>
        <taxon>Dikarya</taxon>
        <taxon>Basidiomycota</taxon>
        <taxon>Agaricomycotina</taxon>
        <taxon>Agaricomycetes</taxon>
        <taxon>Agaricomycetidae</taxon>
        <taxon>Agaricales</taxon>
        <taxon>Agaricineae</taxon>
        <taxon>Hymenogastraceae</taxon>
        <taxon>Gymnopilus</taxon>
    </lineage>
</organism>
<protein>
    <submittedName>
        <fullName evidence="7">Ribonuclease H-like domain-containing protein</fullName>
    </submittedName>
</protein>
<dbReference type="PANTHER" id="PTHR11046">
    <property type="entry name" value="OLIGORIBONUCLEASE, MITOCHONDRIAL"/>
    <property type="match status" value="1"/>
</dbReference>
<dbReference type="InterPro" id="IPR036397">
    <property type="entry name" value="RNaseH_sf"/>
</dbReference>
<dbReference type="CDD" id="cd06135">
    <property type="entry name" value="Orn"/>
    <property type="match status" value="1"/>
</dbReference>
<dbReference type="FunFam" id="3.30.420.10:FF:000003">
    <property type="entry name" value="Oligoribonuclease"/>
    <property type="match status" value="1"/>
</dbReference>
<dbReference type="NCBIfam" id="NF003765">
    <property type="entry name" value="PRK05359.1"/>
    <property type="match status" value="1"/>
</dbReference>
<dbReference type="InterPro" id="IPR022894">
    <property type="entry name" value="Oligoribonuclease"/>
</dbReference>
<comment type="similarity">
    <text evidence="1">Belongs to the oligoribonuclease family.</text>
</comment>